<sequence length="64" mass="6488">MNIAKNMEAIFIAAVVIAGATTYATAAVPATRISVPAAAKVEASKMQVVTVTAKRLTAAEKAAL</sequence>
<evidence type="ECO:0000256" key="1">
    <source>
        <dbReference type="SAM" id="SignalP"/>
    </source>
</evidence>
<dbReference type="RefSeq" id="WP_166107640.1">
    <property type="nucleotide sequence ID" value="NZ_JAADJT010000013.1"/>
</dbReference>
<name>A0ABX0FS93_9BURK</name>
<accession>A0ABX0FS93</accession>
<feature type="signal peptide" evidence="1">
    <location>
        <begin position="1"/>
        <end position="26"/>
    </location>
</feature>
<organism evidence="2 3">
    <name type="scientific">Duganella aceris</name>
    <dbReference type="NCBI Taxonomy" id="2703883"/>
    <lineage>
        <taxon>Bacteria</taxon>
        <taxon>Pseudomonadati</taxon>
        <taxon>Pseudomonadota</taxon>
        <taxon>Betaproteobacteria</taxon>
        <taxon>Burkholderiales</taxon>
        <taxon>Oxalobacteraceae</taxon>
        <taxon>Telluria group</taxon>
        <taxon>Duganella</taxon>
    </lineage>
</organism>
<reference evidence="2 3" key="1">
    <citation type="submission" date="2020-01" db="EMBL/GenBank/DDBJ databases">
        <authorList>
            <person name="Lee S.D."/>
        </authorList>
    </citation>
    <scope>NUCLEOTIDE SEQUENCE [LARGE SCALE GENOMIC DNA]</scope>
    <source>
        <strain evidence="2 3">SAP-35</strain>
    </source>
</reference>
<reference evidence="3" key="2">
    <citation type="submission" date="2023-07" db="EMBL/GenBank/DDBJ databases">
        <title>Duganella aceri sp. nov., isolated from tree sap.</title>
        <authorList>
            <person name="Kim I.S."/>
        </authorList>
    </citation>
    <scope>NUCLEOTIDE SEQUENCE [LARGE SCALE GENOMIC DNA]</scope>
    <source>
        <strain evidence="3">SAP-35</strain>
    </source>
</reference>
<keyword evidence="1" id="KW-0732">Signal</keyword>
<feature type="chain" id="PRO_5047189613" evidence="1">
    <location>
        <begin position="27"/>
        <end position="64"/>
    </location>
</feature>
<evidence type="ECO:0000313" key="2">
    <source>
        <dbReference type="EMBL" id="NGZ87513.1"/>
    </source>
</evidence>
<keyword evidence="3" id="KW-1185">Reference proteome</keyword>
<dbReference type="Proteomes" id="UP000666369">
    <property type="component" value="Unassembled WGS sequence"/>
</dbReference>
<proteinExistence type="predicted"/>
<comment type="caution">
    <text evidence="2">The sequence shown here is derived from an EMBL/GenBank/DDBJ whole genome shotgun (WGS) entry which is preliminary data.</text>
</comment>
<protein>
    <submittedName>
        <fullName evidence="2">Uncharacterized protein</fullName>
    </submittedName>
</protein>
<gene>
    <name evidence="2" type="ORF">GW587_25040</name>
</gene>
<dbReference type="EMBL" id="JAADJT010000013">
    <property type="protein sequence ID" value="NGZ87513.1"/>
    <property type="molecule type" value="Genomic_DNA"/>
</dbReference>
<evidence type="ECO:0000313" key="3">
    <source>
        <dbReference type="Proteomes" id="UP000666369"/>
    </source>
</evidence>